<dbReference type="Proteomes" id="UP001372338">
    <property type="component" value="Unassembled WGS sequence"/>
</dbReference>
<dbReference type="AlphaFoldDB" id="A0AAN9P8H5"/>
<reference evidence="1 2" key="1">
    <citation type="submission" date="2024-01" db="EMBL/GenBank/DDBJ databases">
        <title>The genomes of 5 underutilized Papilionoideae crops provide insights into root nodulation and disease resistanc.</title>
        <authorList>
            <person name="Yuan L."/>
        </authorList>
    </citation>
    <scope>NUCLEOTIDE SEQUENCE [LARGE SCALE GENOMIC DNA]</scope>
    <source>
        <strain evidence="1">ZHUSHIDOU_FW_LH</strain>
        <tissue evidence="1">Leaf</tissue>
    </source>
</reference>
<name>A0AAN9P8H5_CROPI</name>
<sequence>MDVWSVFPWRGGDSRESSVEPNPGRTWPGACWSLGKIRAPRCDLVGSREHRPRCIEAVGATRSARKDVVLGDAFTG</sequence>
<accession>A0AAN9P8H5</accession>
<dbReference type="EMBL" id="JAYWIO010000001">
    <property type="protein sequence ID" value="KAK7288647.1"/>
    <property type="molecule type" value="Genomic_DNA"/>
</dbReference>
<evidence type="ECO:0000313" key="2">
    <source>
        <dbReference type="Proteomes" id="UP001372338"/>
    </source>
</evidence>
<protein>
    <submittedName>
        <fullName evidence="1">Uncharacterized protein</fullName>
    </submittedName>
</protein>
<gene>
    <name evidence="1" type="ORF">RIF29_02115</name>
</gene>
<organism evidence="1 2">
    <name type="scientific">Crotalaria pallida</name>
    <name type="common">Smooth rattlebox</name>
    <name type="synonym">Crotalaria striata</name>
    <dbReference type="NCBI Taxonomy" id="3830"/>
    <lineage>
        <taxon>Eukaryota</taxon>
        <taxon>Viridiplantae</taxon>
        <taxon>Streptophyta</taxon>
        <taxon>Embryophyta</taxon>
        <taxon>Tracheophyta</taxon>
        <taxon>Spermatophyta</taxon>
        <taxon>Magnoliopsida</taxon>
        <taxon>eudicotyledons</taxon>
        <taxon>Gunneridae</taxon>
        <taxon>Pentapetalae</taxon>
        <taxon>rosids</taxon>
        <taxon>fabids</taxon>
        <taxon>Fabales</taxon>
        <taxon>Fabaceae</taxon>
        <taxon>Papilionoideae</taxon>
        <taxon>50 kb inversion clade</taxon>
        <taxon>genistoids sensu lato</taxon>
        <taxon>core genistoids</taxon>
        <taxon>Crotalarieae</taxon>
        <taxon>Crotalaria</taxon>
    </lineage>
</organism>
<keyword evidence="2" id="KW-1185">Reference proteome</keyword>
<evidence type="ECO:0000313" key="1">
    <source>
        <dbReference type="EMBL" id="KAK7288647.1"/>
    </source>
</evidence>
<proteinExistence type="predicted"/>
<comment type="caution">
    <text evidence="1">The sequence shown here is derived from an EMBL/GenBank/DDBJ whole genome shotgun (WGS) entry which is preliminary data.</text>
</comment>